<gene>
    <name evidence="4" type="ORF">HNQ50_004056</name>
</gene>
<comment type="caution">
    <text evidence="4">The sequence shown here is derived from an EMBL/GenBank/DDBJ whole genome shotgun (WGS) entry which is preliminary data.</text>
</comment>
<dbReference type="GO" id="GO:1902201">
    <property type="term" value="P:negative regulation of bacterial-type flagellum-dependent cell motility"/>
    <property type="evidence" value="ECO:0007669"/>
    <property type="project" value="TreeGrafter"/>
</dbReference>
<evidence type="ECO:0000313" key="4">
    <source>
        <dbReference type="EMBL" id="MBB5193302.1"/>
    </source>
</evidence>
<organism evidence="4 5">
    <name type="scientific">Silvimonas terrae</name>
    <dbReference type="NCBI Taxonomy" id="300266"/>
    <lineage>
        <taxon>Bacteria</taxon>
        <taxon>Pseudomonadati</taxon>
        <taxon>Pseudomonadota</taxon>
        <taxon>Betaproteobacteria</taxon>
        <taxon>Neisseriales</taxon>
        <taxon>Chitinibacteraceae</taxon>
        <taxon>Silvimonas</taxon>
    </lineage>
</organism>
<dbReference type="PANTHER" id="PTHR45138">
    <property type="entry name" value="REGULATORY COMPONENTS OF SENSORY TRANSDUCTION SYSTEM"/>
    <property type="match status" value="1"/>
</dbReference>
<dbReference type="Pfam" id="PF00990">
    <property type="entry name" value="GGDEF"/>
    <property type="match status" value="1"/>
</dbReference>
<dbReference type="InterPro" id="IPR050469">
    <property type="entry name" value="Diguanylate_Cyclase"/>
</dbReference>
<dbReference type="Proteomes" id="UP000543030">
    <property type="component" value="Unassembled WGS sequence"/>
</dbReference>
<name>A0A840RM86_9NEIS</name>
<reference evidence="4 5" key="1">
    <citation type="submission" date="2020-08" db="EMBL/GenBank/DDBJ databases">
        <title>Genomic Encyclopedia of Type Strains, Phase IV (KMG-IV): sequencing the most valuable type-strain genomes for metagenomic binning, comparative biology and taxonomic classification.</title>
        <authorList>
            <person name="Goeker M."/>
        </authorList>
    </citation>
    <scope>NUCLEOTIDE SEQUENCE [LARGE SCALE GENOMIC DNA]</scope>
    <source>
        <strain evidence="4 5">DSM 18233</strain>
    </source>
</reference>
<sequence length="323" mass="35845">MQKAPPVNPVEIARIALKRLVESRLPPTPENYTQFYNAIATIKAPDDKTTDELKQAWQILCRLDDAAGEVSNTTEELLSALASSGEHMVSSLGELQDAREAHRTRSVPVEETHGRLESLLTNLIDSTSTIQSTVQTSHGDLAAIRESMRHIEEDLAHNRMMLGLDPLTGAHNRQGFDHLLAAEVKRARRHTGKLSVVILDLDDFKLVNDRYGHLVGDQVLVHVADLAKAVLRESDALVRYGGEEFLLILPETDQNGARYVIDRLRVVAARTPFMHRSERIDVSFSSGVAQLKDDENGRALVLRADEALYRAKANGRGRVELAV</sequence>
<dbReference type="PROSITE" id="PS50887">
    <property type="entry name" value="GGDEF"/>
    <property type="match status" value="1"/>
</dbReference>
<dbReference type="GO" id="GO:0043709">
    <property type="term" value="P:cell adhesion involved in single-species biofilm formation"/>
    <property type="evidence" value="ECO:0007669"/>
    <property type="project" value="TreeGrafter"/>
</dbReference>
<dbReference type="AlphaFoldDB" id="A0A840RM86"/>
<dbReference type="NCBIfam" id="TIGR00254">
    <property type="entry name" value="GGDEF"/>
    <property type="match status" value="1"/>
</dbReference>
<accession>A0A840RM86</accession>
<evidence type="ECO:0000313" key="5">
    <source>
        <dbReference type="Proteomes" id="UP000543030"/>
    </source>
</evidence>
<feature type="domain" description="GGDEF" evidence="3">
    <location>
        <begin position="192"/>
        <end position="323"/>
    </location>
</feature>
<dbReference type="PANTHER" id="PTHR45138:SF9">
    <property type="entry name" value="DIGUANYLATE CYCLASE DGCM-RELATED"/>
    <property type="match status" value="1"/>
</dbReference>
<dbReference type="InterPro" id="IPR000160">
    <property type="entry name" value="GGDEF_dom"/>
</dbReference>
<dbReference type="CDD" id="cd01949">
    <property type="entry name" value="GGDEF"/>
    <property type="match status" value="1"/>
</dbReference>
<dbReference type="EC" id="2.7.7.65" evidence="1"/>
<evidence type="ECO:0000256" key="1">
    <source>
        <dbReference type="ARBA" id="ARBA00012528"/>
    </source>
</evidence>
<evidence type="ECO:0000256" key="2">
    <source>
        <dbReference type="ARBA" id="ARBA00034247"/>
    </source>
</evidence>
<dbReference type="SMART" id="SM00267">
    <property type="entry name" value="GGDEF"/>
    <property type="match status" value="1"/>
</dbReference>
<evidence type="ECO:0000259" key="3">
    <source>
        <dbReference type="PROSITE" id="PS50887"/>
    </source>
</evidence>
<dbReference type="InterPro" id="IPR029787">
    <property type="entry name" value="Nucleotide_cyclase"/>
</dbReference>
<dbReference type="GO" id="GO:0005886">
    <property type="term" value="C:plasma membrane"/>
    <property type="evidence" value="ECO:0007669"/>
    <property type="project" value="TreeGrafter"/>
</dbReference>
<dbReference type="FunFam" id="3.30.70.270:FF:000001">
    <property type="entry name" value="Diguanylate cyclase domain protein"/>
    <property type="match status" value="1"/>
</dbReference>
<proteinExistence type="predicted"/>
<dbReference type="RefSeq" id="WP_184102945.1">
    <property type="nucleotide sequence ID" value="NZ_JACHHN010000010.1"/>
</dbReference>
<dbReference type="Gene3D" id="3.30.70.270">
    <property type="match status" value="1"/>
</dbReference>
<protein>
    <recommendedName>
        <fullName evidence="1">diguanylate cyclase</fullName>
        <ecNumber evidence="1">2.7.7.65</ecNumber>
    </recommendedName>
</protein>
<dbReference type="EMBL" id="JACHHN010000010">
    <property type="protein sequence ID" value="MBB5193302.1"/>
    <property type="molecule type" value="Genomic_DNA"/>
</dbReference>
<comment type="catalytic activity">
    <reaction evidence="2">
        <text>2 GTP = 3',3'-c-di-GMP + 2 diphosphate</text>
        <dbReference type="Rhea" id="RHEA:24898"/>
        <dbReference type="ChEBI" id="CHEBI:33019"/>
        <dbReference type="ChEBI" id="CHEBI:37565"/>
        <dbReference type="ChEBI" id="CHEBI:58805"/>
        <dbReference type="EC" id="2.7.7.65"/>
    </reaction>
</comment>
<keyword evidence="5" id="KW-1185">Reference proteome</keyword>
<dbReference type="InterPro" id="IPR043128">
    <property type="entry name" value="Rev_trsase/Diguanyl_cyclase"/>
</dbReference>
<dbReference type="GO" id="GO:0052621">
    <property type="term" value="F:diguanylate cyclase activity"/>
    <property type="evidence" value="ECO:0007669"/>
    <property type="project" value="UniProtKB-EC"/>
</dbReference>
<dbReference type="SUPFAM" id="SSF55073">
    <property type="entry name" value="Nucleotide cyclase"/>
    <property type="match status" value="1"/>
</dbReference>